<feature type="domain" description="HTH araC/xylS-type" evidence="4">
    <location>
        <begin position="132"/>
        <end position="230"/>
    </location>
</feature>
<dbReference type="Pfam" id="PF12833">
    <property type="entry name" value="HTH_18"/>
    <property type="match status" value="1"/>
</dbReference>
<dbReference type="SUPFAM" id="SSF46689">
    <property type="entry name" value="Homeodomain-like"/>
    <property type="match status" value="2"/>
</dbReference>
<protein>
    <submittedName>
        <fullName evidence="5">AraC family transcriptional regulator</fullName>
    </submittedName>
</protein>
<dbReference type="InterPro" id="IPR018060">
    <property type="entry name" value="HTH_AraC"/>
</dbReference>
<keyword evidence="6" id="KW-1185">Reference proteome</keyword>
<organism evidence="5 6">
    <name type="scientific">Pendulispora albinea</name>
    <dbReference type="NCBI Taxonomy" id="2741071"/>
    <lineage>
        <taxon>Bacteria</taxon>
        <taxon>Pseudomonadati</taxon>
        <taxon>Myxococcota</taxon>
        <taxon>Myxococcia</taxon>
        <taxon>Myxococcales</taxon>
        <taxon>Sorangiineae</taxon>
        <taxon>Pendulisporaceae</taxon>
        <taxon>Pendulispora</taxon>
    </lineage>
</organism>
<reference evidence="5 6" key="1">
    <citation type="submission" date="2021-12" db="EMBL/GenBank/DDBJ databases">
        <title>Discovery of the Pendulisporaceae a myxobacterial family with distinct sporulation behavior and unique specialized metabolism.</title>
        <authorList>
            <person name="Garcia R."/>
            <person name="Popoff A."/>
            <person name="Bader C.D."/>
            <person name="Loehr J."/>
            <person name="Walesch S."/>
            <person name="Walt C."/>
            <person name="Boldt J."/>
            <person name="Bunk B."/>
            <person name="Haeckl F.J.F.P.J."/>
            <person name="Gunesch A.P."/>
            <person name="Birkelbach J."/>
            <person name="Nuebel U."/>
            <person name="Pietschmann T."/>
            <person name="Bach T."/>
            <person name="Mueller R."/>
        </authorList>
    </citation>
    <scope>NUCLEOTIDE SEQUENCE [LARGE SCALE GENOMIC DNA]</scope>
    <source>
        <strain evidence="5 6">MSr11954</strain>
    </source>
</reference>
<dbReference type="InterPro" id="IPR009594">
    <property type="entry name" value="Tscrpt_reg_HTH_AraC_N"/>
</dbReference>
<gene>
    <name evidence="5" type="ORF">LZC94_13980</name>
</gene>
<dbReference type="Gene3D" id="1.10.10.60">
    <property type="entry name" value="Homeodomain-like"/>
    <property type="match status" value="2"/>
</dbReference>
<evidence type="ECO:0000256" key="2">
    <source>
        <dbReference type="ARBA" id="ARBA00023163"/>
    </source>
</evidence>
<sequence length="257" mass="28312">MLGDRTYDIGANEYLIATADLPVAARVAKASTGSPHLAITLDLDRARMAELLLAMPEPPSSAGPSSGLAVARHTGDLLEAVARLMALLDRPNDIAVMAPLIEREIHYRLLQGEWGALLAQFSTAGTHLSQIGRVTDWIKSHYAEPMSIDHLAKRVGMSPASFHRHFKIVTTMSPLQYRSRIRLEEARRRLLVEGRDAGAIGFEVGYESSSQFSREYRKMFGVPPATDAARRRLVLHHGRGSSSPSHHARRRSGAYQS</sequence>
<name>A0ABZ2M767_9BACT</name>
<dbReference type="InterPro" id="IPR009057">
    <property type="entry name" value="Homeodomain-like_sf"/>
</dbReference>
<dbReference type="PANTHER" id="PTHR43436">
    <property type="entry name" value="ARAC-FAMILY TRANSCRIPTIONAL REGULATOR"/>
    <property type="match status" value="1"/>
</dbReference>
<dbReference type="PANTHER" id="PTHR43436:SF1">
    <property type="entry name" value="TRANSCRIPTIONAL REGULATORY PROTEIN"/>
    <property type="match status" value="1"/>
</dbReference>
<keyword evidence="2" id="KW-0804">Transcription</keyword>
<proteinExistence type="predicted"/>
<dbReference type="SMART" id="SM00342">
    <property type="entry name" value="HTH_ARAC"/>
    <property type="match status" value="1"/>
</dbReference>
<evidence type="ECO:0000259" key="4">
    <source>
        <dbReference type="PROSITE" id="PS01124"/>
    </source>
</evidence>
<accession>A0ABZ2M767</accession>
<evidence type="ECO:0000256" key="1">
    <source>
        <dbReference type="ARBA" id="ARBA00023015"/>
    </source>
</evidence>
<feature type="region of interest" description="Disordered" evidence="3">
    <location>
        <begin position="236"/>
        <end position="257"/>
    </location>
</feature>
<dbReference type="Pfam" id="PF06719">
    <property type="entry name" value="AraC_N"/>
    <property type="match status" value="1"/>
</dbReference>
<evidence type="ECO:0000313" key="6">
    <source>
        <dbReference type="Proteomes" id="UP001370348"/>
    </source>
</evidence>
<feature type="compositionally biased region" description="Basic residues" evidence="3">
    <location>
        <begin position="246"/>
        <end position="257"/>
    </location>
</feature>
<dbReference type="Proteomes" id="UP001370348">
    <property type="component" value="Chromosome"/>
</dbReference>
<keyword evidence="1" id="KW-0805">Transcription regulation</keyword>
<dbReference type="PROSITE" id="PS01124">
    <property type="entry name" value="HTH_ARAC_FAMILY_2"/>
    <property type="match status" value="1"/>
</dbReference>
<dbReference type="EMBL" id="CP089984">
    <property type="protein sequence ID" value="WXB18345.1"/>
    <property type="molecule type" value="Genomic_DNA"/>
</dbReference>
<evidence type="ECO:0000256" key="3">
    <source>
        <dbReference type="SAM" id="MobiDB-lite"/>
    </source>
</evidence>
<evidence type="ECO:0000313" key="5">
    <source>
        <dbReference type="EMBL" id="WXB18345.1"/>
    </source>
</evidence>